<keyword evidence="7" id="KW-1185">Reference proteome</keyword>
<dbReference type="SMART" id="SM00448">
    <property type="entry name" value="REC"/>
    <property type="match status" value="1"/>
</dbReference>
<dbReference type="GO" id="GO:0005524">
    <property type="term" value="F:ATP binding"/>
    <property type="evidence" value="ECO:0007669"/>
    <property type="project" value="UniProtKB-KW"/>
</dbReference>
<keyword evidence="3" id="KW-0597">Phosphoprotein</keyword>
<dbReference type="GO" id="GO:0003677">
    <property type="term" value="F:DNA binding"/>
    <property type="evidence" value="ECO:0007669"/>
    <property type="project" value="UniProtKB-KW"/>
</dbReference>
<evidence type="ECO:0000313" key="7">
    <source>
        <dbReference type="Proteomes" id="UP000192907"/>
    </source>
</evidence>
<dbReference type="Pfam" id="PF00072">
    <property type="entry name" value="Response_reg"/>
    <property type="match status" value="1"/>
</dbReference>
<keyword evidence="1" id="KW-0547">Nucleotide-binding</keyword>
<dbReference type="PROSITE" id="PS50045">
    <property type="entry name" value="SIGMA54_INTERACT_4"/>
    <property type="match status" value="1"/>
</dbReference>
<dbReference type="OrthoDB" id="5728154at2"/>
<dbReference type="Gene3D" id="3.40.50.300">
    <property type="entry name" value="P-loop containing nucleotide triphosphate hydrolases"/>
    <property type="match status" value="1"/>
</dbReference>
<dbReference type="GO" id="GO:0006355">
    <property type="term" value="P:regulation of DNA-templated transcription"/>
    <property type="evidence" value="ECO:0007669"/>
    <property type="project" value="InterPro"/>
</dbReference>
<reference evidence="7" key="1">
    <citation type="submission" date="2017-04" db="EMBL/GenBank/DDBJ databases">
        <authorList>
            <person name="Varghese N."/>
            <person name="Submissions S."/>
        </authorList>
    </citation>
    <scope>NUCLEOTIDE SEQUENCE [LARGE SCALE GENOMIC DNA]</scope>
    <source>
        <strain evidence="7">RKEM611</strain>
    </source>
</reference>
<dbReference type="AlphaFoldDB" id="A0A1Y6BRX9"/>
<evidence type="ECO:0000313" key="6">
    <source>
        <dbReference type="EMBL" id="SMF17759.1"/>
    </source>
</evidence>
<dbReference type="InterPro" id="IPR058031">
    <property type="entry name" value="AAA_lid_NorR"/>
</dbReference>
<dbReference type="SUPFAM" id="SSF52540">
    <property type="entry name" value="P-loop containing nucleoside triphosphate hydrolases"/>
    <property type="match status" value="1"/>
</dbReference>
<dbReference type="STRING" id="1513793.SAMN06296036_106140"/>
<feature type="domain" description="Response regulatory" evidence="5">
    <location>
        <begin position="5"/>
        <end position="125"/>
    </location>
</feature>
<dbReference type="Gene3D" id="1.10.8.60">
    <property type="match status" value="1"/>
</dbReference>
<dbReference type="SUPFAM" id="SSF52172">
    <property type="entry name" value="CheY-like"/>
    <property type="match status" value="1"/>
</dbReference>
<accession>A0A1Y6BRX9</accession>
<dbReference type="InterPro" id="IPR002078">
    <property type="entry name" value="Sigma_54_int"/>
</dbReference>
<dbReference type="Pfam" id="PF00158">
    <property type="entry name" value="Sigma54_activat"/>
    <property type="match status" value="1"/>
</dbReference>
<evidence type="ECO:0000259" key="4">
    <source>
        <dbReference type="PROSITE" id="PS50045"/>
    </source>
</evidence>
<dbReference type="Gene3D" id="3.40.50.2300">
    <property type="match status" value="1"/>
</dbReference>
<gene>
    <name evidence="6" type="ORF">SAMN06296036_106140</name>
</gene>
<dbReference type="PROSITE" id="PS50110">
    <property type="entry name" value="RESPONSE_REGULATORY"/>
    <property type="match status" value="1"/>
</dbReference>
<dbReference type="InterPro" id="IPR011006">
    <property type="entry name" value="CheY-like_superfamily"/>
</dbReference>
<dbReference type="PANTHER" id="PTHR32071">
    <property type="entry name" value="TRANSCRIPTIONAL REGULATORY PROTEIN"/>
    <property type="match status" value="1"/>
</dbReference>
<name>A0A1Y6BRX9_9BACT</name>
<dbReference type="InterPro" id="IPR027417">
    <property type="entry name" value="P-loop_NTPase"/>
</dbReference>
<evidence type="ECO:0000259" key="5">
    <source>
        <dbReference type="PROSITE" id="PS50110"/>
    </source>
</evidence>
<dbReference type="InterPro" id="IPR001789">
    <property type="entry name" value="Sig_transdc_resp-reg_receiver"/>
</dbReference>
<dbReference type="CDD" id="cd00009">
    <property type="entry name" value="AAA"/>
    <property type="match status" value="1"/>
</dbReference>
<protein>
    <submittedName>
        <fullName evidence="6">DNA-binding transcriptional response regulator, NtrC family, contains REC, AAA-type ATPase, and a Fis-type DNA-binding domains</fullName>
    </submittedName>
</protein>
<keyword evidence="2" id="KW-0067">ATP-binding</keyword>
<feature type="domain" description="Sigma-54 factor interaction" evidence="4">
    <location>
        <begin position="143"/>
        <end position="365"/>
    </location>
</feature>
<organism evidence="6 7">
    <name type="scientific">Pseudobacteriovorax antillogorgiicola</name>
    <dbReference type="NCBI Taxonomy" id="1513793"/>
    <lineage>
        <taxon>Bacteria</taxon>
        <taxon>Pseudomonadati</taxon>
        <taxon>Bdellovibrionota</taxon>
        <taxon>Oligoflexia</taxon>
        <taxon>Oligoflexales</taxon>
        <taxon>Pseudobacteriovoracaceae</taxon>
        <taxon>Pseudobacteriovorax</taxon>
    </lineage>
</organism>
<feature type="modified residue" description="4-aspartylphosphate" evidence="3">
    <location>
        <position position="58"/>
    </location>
</feature>
<dbReference type="CDD" id="cd00156">
    <property type="entry name" value="REC"/>
    <property type="match status" value="1"/>
</dbReference>
<dbReference type="Proteomes" id="UP000192907">
    <property type="component" value="Unassembled WGS sequence"/>
</dbReference>
<dbReference type="EMBL" id="FWZT01000006">
    <property type="protein sequence ID" value="SMF17759.1"/>
    <property type="molecule type" value="Genomic_DNA"/>
</dbReference>
<evidence type="ECO:0000256" key="3">
    <source>
        <dbReference type="PROSITE-ProRule" id="PRU00169"/>
    </source>
</evidence>
<sequence>MAINRIYHLDDDPFYGEEFRETLTKAKGHSFQVTTCLTAEELFAAIDEETGPCLIVLDINIGQSSVSGDRLVQKLKQEIPRAIIMMCSDMNDPETVRRCLDLGADDFIFKGLDEGDLVERLAATFAFFQTDRNKDHKPKHFVSSTLDQIKARIPRIINSAISSVHIFGESGTGKELVSELFEEALPSGVPFNRIHCGAIAPTLLESELFGHVKGAFTGASANKVGLIEQANGGWIFLDEVATLTSSAQVALLRVLDNQTIRPVGAAKEKPVAIRILSATNESLPELVEQGRFRMDLWQRLCEATIELAPLRDRMDEFDALVQHFCKTMTLGPFHISAGALDILKRYTWRHGNIRELRNCLRAMTEGAMNKILAPAAIPKHIWESIGEQGRPQRQDDNTIVIPLHSGEHQDYEQLSQILLVELIRVIFSQKGAMSIRQLSQAIAIPRSTLGNRLHKLVQEGHIEDAELKTILKM</sequence>
<evidence type="ECO:0000256" key="2">
    <source>
        <dbReference type="ARBA" id="ARBA00022840"/>
    </source>
</evidence>
<keyword evidence="6" id="KW-0238">DNA-binding</keyword>
<dbReference type="GO" id="GO:0000160">
    <property type="term" value="P:phosphorelay signal transduction system"/>
    <property type="evidence" value="ECO:0007669"/>
    <property type="project" value="InterPro"/>
</dbReference>
<proteinExistence type="predicted"/>
<dbReference type="RefSeq" id="WP_132317871.1">
    <property type="nucleotide sequence ID" value="NZ_FWZT01000006.1"/>
</dbReference>
<dbReference type="Pfam" id="PF25601">
    <property type="entry name" value="AAA_lid_14"/>
    <property type="match status" value="1"/>
</dbReference>
<evidence type="ECO:0000256" key="1">
    <source>
        <dbReference type="ARBA" id="ARBA00022741"/>
    </source>
</evidence>